<comment type="subcellular location">
    <subcellularLocation>
        <location evidence="1">Membrane</location>
        <topology evidence="1">Multi-pass membrane protein</topology>
    </subcellularLocation>
</comment>
<feature type="transmembrane region" description="Helical" evidence="5">
    <location>
        <begin position="257"/>
        <end position="277"/>
    </location>
</feature>
<keyword evidence="4 5" id="KW-0472">Membrane</keyword>
<dbReference type="Pfam" id="PF07690">
    <property type="entry name" value="MFS_1"/>
    <property type="match status" value="1"/>
</dbReference>
<evidence type="ECO:0000256" key="5">
    <source>
        <dbReference type="SAM" id="Phobius"/>
    </source>
</evidence>
<protein>
    <submittedName>
        <fullName evidence="6">MFS transporter</fullName>
    </submittedName>
</protein>
<dbReference type="PANTHER" id="PTHR12778">
    <property type="entry name" value="SOLUTE CARRIER FAMILY 33 ACETYL-COA TRANSPORTER -RELATED"/>
    <property type="match status" value="1"/>
</dbReference>
<feature type="transmembrane region" description="Helical" evidence="5">
    <location>
        <begin position="416"/>
        <end position="435"/>
    </location>
</feature>
<feature type="transmembrane region" description="Helical" evidence="5">
    <location>
        <begin position="358"/>
        <end position="377"/>
    </location>
</feature>
<evidence type="ECO:0000313" key="6">
    <source>
        <dbReference type="EMBL" id="MFD2935601.1"/>
    </source>
</evidence>
<feature type="transmembrane region" description="Helical" evidence="5">
    <location>
        <begin position="56"/>
        <end position="79"/>
    </location>
</feature>
<proteinExistence type="predicted"/>
<feature type="transmembrane region" description="Helical" evidence="5">
    <location>
        <begin position="122"/>
        <end position="145"/>
    </location>
</feature>
<feature type="transmembrane region" description="Helical" evidence="5">
    <location>
        <begin position="297"/>
        <end position="316"/>
    </location>
</feature>
<feature type="transmembrane region" description="Helical" evidence="5">
    <location>
        <begin position="157"/>
        <end position="176"/>
    </location>
</feature>
<dbReference type="InterPro" id="IPR004752">
    <property type="entry name" value="AmpG_permease/AT-1"/>
</dbReference>
<feature type="transmembrane region" description="Helical" evidence="5">
    <location>
        <begin position="389"/>
        <end position="410"/>
    </location>
</feature>
<dbReference type="Gene3D" id="1.20.1250.20">
    <property type="entry name" value="MFS general substrate transporter like domains"/>
    <property type="match status" value="2"/>
</dbReference>
<feature type="transmembrane region" description="Helical" evidence="5">
    <location>
        <begin position="24"/>
        <end position="44"/>
    </location>
</feature>
<dbReference type="EMBL" id="JBHUOM010000019">
    <property type="protein sequence ID" value="MFD2935601.1"/>
    <property type="molecule type" value="Genomic_DNA"/>
</dbReference>
<feature type="transmembrane region" description="Helical" evidence="5">
    <location>
        <begin position="91"/>
        <end position="110"/>
    </location>
</feature>
<evidence type="ECO:0000256" key="2">
    <source>
        <dbReference type="ARBA" id="ARBA00022692"/>
    </source>
</evidence>
<accession>A0ABW6AJE8</accession>
<evidence type="ECO:0000256" key="1">
    <source>
        <dbReference type="ARBA" id="ARBA00004141"/>
    </source>
</evidence>
<evidence type="ECO:0000256" key="4">
    <source>
        <dbReference type="ARBA" id="ARBA00023136"/>
    </source>
</evidence>
<organism evidence="6 7">
    <name type="scientific">Spirosoma flavum</name>
    <dbReference type="NCBI Taxonomy" id="2048557"/>
    <lineage>
        <taxon>Bacteria</taxon>
        <taxon>Pseudomonadati</taxon>
        <taxon>Bacteroidota</taxon>
        <taxon>Cytophagia</taxon>
        <taxon>Cytophagales</taxon>
        <taxon>Cytophagaceae</taxon>
        <taxon>Spirosoma</taxon>
    </lineage>
</organism>
<gene>
    <name evidence="6" type="ORF">ACFS25_17595</name>
</gene>
<dbReference type="RefSeq" id="WP_381503671.1">
    <property type="nucleotide sequence ID" value="NZ_JBHUOM010000019.1"/>
</dbReference>
<feature type="transmembrane region" description="Helical" evidence="5">
    <location>
        <begin position="323"/>
        <end position="346"/>
    </location>
</feature>
<keyword evidence="7" id="KW-1185">Reference proteome</keyword>
<sequence length="450" mass="48599">MLTALPSPAYPLTLSRSRPLRYTVFLYLYVMQGIPAGFSLTALANYLTAEGVSPSAIGSFAAIVGLPWAFQFVWGPLIDRYQRSSMGRRKPWVVGAQCMAFLASLGLLLVRDPIAQVSTLAWFFFGHSIFAAIQDASVDAMAITVIPEDERGRVNAFMRAGFLIGIGAGAAVFSQLLRTYGFFNAALLQSLCLLTLTLCTFFIREKPGDRLLPSFNRVSSSFAFGSGQGAIQTEQAEHDFKWLFTELFKGLFAKRSLLLFGSVVTAYVSISLFLRAYNYHLIQKLGWADTSVSMLTGTYGMLVATGAALIGGYIADRINPRRLLVIVVAMVAVYLVSFNAMSVLWIQREVAQTGLVALYFMDPSISVAAMPVLMAICRKGVEGSQFTTYMAFVNLSDIAGSFLAGHALTYVSAPTIGLFAGGLAGVAMFGALLALQRYPIGSSTNSTVAS</sequence>
<evidence type="ECO:0000256" key="3">
    <source>
        <dbReference type="ARBA" id="ARBA00022989"/>
    </source>
</evidence>
<keyword evidence="2 5" id="KW-0812">Transmembrane</keyword>
<reference evidence="7" key="1">
    <citation type="journal article" date="2019" name="Int. J. Syst. Evol. Microbiol.">
        <title>The Global Catalogue of Microorganisms (GCM) 10K type strain sequencing project: providing services to taxonomists for standard genome sequencing and annotation.</title>
        <authorList>
            <consortium name="The Broad Institute Genomics Platform"/>
            <consortium name="The Broad Institute Genome Sequencing Center for Infectious Disease"/>
            <person name="Wu L."/>
            <person name="Ma J."/>
        </authorList>
    </citation>
    <scope>NUCLEOTIDE SEQUENCE [LARGE SCALE GENOMIC DNA]</scope>
    <source>
        <strain evidence="7">KCTC 52490</strain>
    </source>
</reference>
<comment type="caution">
    <text evidence="6">The sequence shown here is derived from an EMBL/GenBank/DDBJ whole genome shotgun (WGS) entry which is preliminary data.</text>
</comment>
<dbReference type="InterPro" id="IPR036259">
    <property type="entry name" value="MFS_trans_sf"/>
</dbReference>
<dbReference type="SUPFAM" id="SSF103473">
    <property type="entry name" value="MFS general substrate transporter"/>
    <property type="match status" value="1"/>
</dbReference>
<feature type="transmembrane region" description="Helical" evidence="5">
    <location>
        <begin position="182"/>
        <end position="203"/>
    </location>
</feature>
<dbReference type="InterPro" id="IPR011701">
    <property type="entry name" value="MFS"/>
</dbReference>
<dbReference type="Proteomes" id="UP001597512">
    <property type="component" value="Unassembled WGS sequence"/>
</dbReference>
<keyword evidence="3 5" id="KW-1133">Transmembrane helix</keyword>
<dbReference type="PANTHER" id="PTHR12778:SF9">
    <property type="entry name" value="ACETYL-COENZYME A TRANSPORTER 1"/>
    <property type="match status" value="1"/>
</dbReference>
<evidence type="ECO:0000313" key="7">
    <source>
        <dbReference type="Proteomes" id="UP001597512"/>
    </source>
</evidence>
<name>A0ABW6AJE8_9BACT</name>